<feature type="modified residue" description="2',4',5'-topaquinone" evidence="8">
    <location>
        <position position="452"/>
    </location>
</feature>
<feature type="active site" description="Proton acceptor" evidence="7">
    <location>
        <position position="370"/>
    </location>
</feature>
<dbReference type="Pfam" id="PF01179">
    <property type="entry name" value="Cu_amine_oxid"/>
    <property type="match status" value="1"/>
</dbReference>
<dbReference type="PRINTS" id="PR00766">
    <property type="entry name" value="CUDAOXIDASE"/>
</dbReference>
<dbReference type="InterPro" id="IPR036460">
    <property type="entry name" value="Cu_amine_oxidase_C_sf"/>
</dbReference>
<comment type="cofactor">
    <cofactor evidence="9">
        <name>Cu cation</name>
        <dbReference type="ChEBI" id="CHEBI:23378"/>
    </cofactor>
    <text evidence="9">Contains 1 topaquinone per subunit.</text>
</comment>
<evidence type="ECO:0000313" key="15">
    <source>
        <dbReference type="Proteomes" id="UP000799770"/>
    </source>
</evidence>
<dbReference type="FunFam" id="2.70.98.20:FF:000002">
    <property type="entry name" value="Amine oxidase"/>
    <property type="match status" value="1"/>
</dbReference>
<dbReference type="GO" id="GO:0009308">
    <property type="term" value="P:amine metabolic process"/>
    <property type="evidence" value="ECO:0007669"/>
    <property type="project" value="UniProtKB-UniRule"/>
</dbReference>
<keyword evidence="3 9" id="KW-0479">Metal-binding</keyword>
<feature type="domain" description="DUF1965" evidence="13">
    <location>
        <begin position="218"/>
        <end position="285"/>
    </location>
</feature>
<dbReference type="SUPFAM" id="SSF49998">
    <property type="entry name" value="Amine oxidase catalytic domain"/>
    <property type="match status" value="1"/>
</dbReference>
<dbReference type="EC" id="1.4.3.-" evidence="9"/>
<keyword evidence="6 9" id="KW-0186">Copper</keyword>
<feature type="active site" description="Schiff-base intermediate with substrate; via topaquinone" evidence="7">
    <location>
        <position position="452"/>
    </location>
</feature>
<dbReference type="Pfam" id="PF09248">
    <property type="entry name" value="DUF1965"/>
    <property type="match status" value="1"/>
</dbReference>
<dbReference type="GO" id="GO:0008131">
    <property type="term" value="F:primary methylamine oxidase activity"/>
    <property type="evidence" value="ECO:0007669"/>
    <property type="project" value="InterPro"/>
</dbReference>
<sequence>MKSFFPTFLLYASILKSAKPDTGWSQCSNEQPTIHAPHINLWSPLSSDELAAVTQTLQRHFNLSDTPGSRSNYIVQIDVLQPNKTDVSSFLGGFKEKPARHARATVAFGAPDIPYYQEYMIGPLSAANSSRVQPLTYPFNSNNPGKTNIAPLFIGQDAGPFVVKFSSEIEDITKYLWNTTLADGGVGLRIAIPFWEEEGQLIGWGGFTGSPTTDFDSTTLLPLGVFVRLNFVGRNYTEWDATGWYCQGKFYDSTKEFRAAVFSASFNKPQPNSDGPWTSTDRRGDPLPLDELPPPAQVSQGSKRFKVDEKENYVSWMDFGFFLTVASDTGLSLFDINYKGKRIIYELGLQEALTHYAGYDPWSSQTTFLDTVEGLGATLVPLVKGYDCPSYATYLNATYTQGASVVTQADTICIFESDPAYPIRRHAAVGRYVSVAKNTVFIVRTISTVGNYDFMIEYSFFLDGSVEVSVRASGYISATYWEGSEDYGFHIHDFLSGSMHDHVLTFKADFDILGEKNSVQKVEFVPETVQYPWARDPRNTMKALRSFITSESDSSIDWAPNDAALYSIVNKDTPNKYGEYPGYRIKRSAGASHLTVQNSTDVKNAAHFADHDLYITKQKDTEPRAADRNNQHNPSDPLVDFGKFLDGENLEQEDVVVWFNLGMHHIPHTGDLPNTMFTSAHSAVRFEPFNYLEDGDPSVASTQQLRLVYGEDGSVKEVKTFGAESANCSADLSMLGLVE</sequence>
<evidence type="ECO:0000256" key="6">
    <source>
        <dbReference type="ARBA" id="ARBA00023008"/>
    </source>
</evidence>
<accession>A0A6A5YF13</accession>
<evidence type="ECO:0000256" key="1">
    <source>
        <dbReference type="ARBA" id="ARBA00001935"/>
    </source>
</evidence>
<evidence type="ECO:0000256" key="11">
    <source>
        <dbReference type="SAM" id="SignalP"/>
    </source>
</evidence>
<dbReference type="EMBL" id="ML977375">
    <property type="protein sequence ID" value="KAF2105655.1"/>
    <property type="molecule type" value="Genomic_DNA"/>
</dbReference>
<dbReference type="PANTHER" id="PTHR10638">
    <property type="entry name" value="COPPER AMINE OXIDASE"/>
    <property type="match status" value="1"/>
</dbReference>
<keyword evidence="4 7" id="KW-0801">TPQ</keyword>
<organism evidence="14 15">
    <name type="scientific">Lophiotrema nucula</name>
    <dbReference type="NCBI Taxonomy" id="690887"/>
    <lineage>
        <taxon>Eukaryota</taxon>
        <taxon>Fungi</taxon>
        <taxon>Dikarya</taxon>
        <taxon>Ascomycota</taxon>
        <taxon>Pezizomycotina</taxon>
        <taxon>Dothideomycetes</taxon>
        <taxon>Pleosporomycetidae</taxon>
        <taxon>Pleosporales</taxon>
        <taxon>Lophiotremataceae</taxon>
        <taxon>Lophiotrema</taxon>
    </lineage>
</organism>
<evidence type="ECO:0000256" key="5">
    <source>
        <dbReference type="ARBA" id="ARBA00023002"/>
    </source>
</evidence>
<name>A0A6A5YF13_9PLEO</name>
<dbReference type="SUPFAM" id="SSF54416">
    <property type="entry name" value="Amine oxidase N-terminal region"/>
    <property type="match status" value="2"/>
</dbReference>
<keyword evidence="5 9" id="KW-0560">Oxidoreductase</keyword>
<evidence type="ECO:0000256" key="8">
    <source>
        <dbReference type="PIRSR" id="PIRSR600269-51"/>
    </source>
</evidence>
<reference evidence="14" key="1">
    <citation type="journal article" date="2020" name="Stud. Mycol.">
        <title>101 Dothideomycetes genomes: a test case for predicting lifestyles and emergence of pathogens.</title>
        <authorList>
            <person name="Haridas S."/>
            <person name="Albert R."/>
            <person name="Binder M."/>
            <person name="Bloem J."/>
            <person name="Labutti K."/>
            <person name="Salamov A."/>
            <person name="Andreopoulos B."/>
            <person name="Baker S."/>
            <person name="Barry K."/>
            <person name="Bills G."/>
            <person name="Bluhm B."/>
            <person name="Cannon C."/>
            <person name="Castanera R."/>
            <person name="Culley D."/>
            <person name="Daum C."/>
            <person name="Ezra D."/>
            <person name="Gonzalez J."/>
            <person name="Henrissat B."/>
            <person name="Kuo A."/>
            <person name="Liang C."/>
            <person name="Lipzen A."/>
            <person name="Lutzoni F."/>
            <person name="Magnuson J."/>
            <person name="Mondo S."/>
            <person name="Nolan M."/>
            <person name="Ohm R."/>
            <person name="Pangilinan J."/>
            <person name="Park H.-J."/>
            <person name="Ramirez L."/>
            <person name="Alfaro M."/>
            <person name="Sun H."/>
            <person name="Tritt A."/>
            <person name="Yoshinaga Y."/>
            <person name="Zwiers L.-H."/>
            <person name="Turgeon B."/>
            <person name="Goodwin S."/>
            <person name="Spatafora J."/>
            <person name="Crous P."/>
            <person name="Grigoriev I."/>
        </authorList>
    </citation>
    <scope>NUCLEOTIDE SEQUENCE</scope>
    <source>
        <strain evidence="14">CBS 627.86</strain>
    </source>
</reference>
<feature type="compositionally biased region" description="Polar residues" evidence="10">
    <location>
        <begin position="266"/>
        <end position="279"/>
    </location>
</feature>
<feature type="region of interest" description="Disordered" evidence="10">
    <location>
        <begin position="266"/>
        <end position="301"/>
    </location>
</feature>
<dbReference type="InterPro" id="IPR016182">
    <property type="entry name" value="Cu_amine_oxidase_N-reg"/>
</dbReference>
<dbReference type="OrthoDB" id="3341590at2759"/>
<dbReference type="InterPro" id="IPR015798">
    <property type="entry name" value="Cu_amine_oxidase_C"/>
</dbReference>
<evidence type="ECO:0000256" key="7">
    <source>
        <dbReference type="PIRSR" id="PIRSR600269-50"/>
    </source>
</evidence>
<dbReference type="GO" id="GO:0005507">
    <property type="term" value="F:copper ion binding"/>
    <property type="evidence" value="ECO:0007669"/>
    <property type="project" value="InterPro"/>
</dbReference>
<gene>
    <name evidence="14" type="ORF">BDV96DRAFT_655427</name>
</gene>
<comment type="PTM">
    <text evidence="8 9">Topaquinone (TPQ) is generated by copper-dependent autoxidation of a specific tyrosyl residue.</text>
</comment>
<keyword evidence="11" id="KW-0732">Signal</keyword>
<feature type="signal peptide" evidence="11">
    <location>
        <begin position="1"/>
        <end position="20"/>
    </location>
</feature>
<dbReference type="InterPro" id="IPR015328">
    <property type="entry name" value="DUF1965"/>
</dbReference>
<protein>
    <recommendedName>
        <fullName evidence="9">Amine oxidase</fullName>
        <ecNumber evidence="9">1.4.3.-</ecNumber>
    </recommendedName>
</protein>
<evidence type="ECO:0000256" key="10">
    <source>
        <dbReference type="SAM" id="MobiDB-lite"/>
    </source>
</evidence>
<keyword evidence="15" id="KW-1185">Reference proteome</keyword>
<dbReference type="Gene3D" id="3.10.450.40">
    <property type="match status" value="2"/>
</dbReference>
<dbReference type="GO" id="GO:0005886">
    <property type="term" value="C:plasma membrane"/>
    <property type="evidence" value="ECO:0007669"/>
    <property type="project" value="TreeGrafter"/>
</dbReference>
<dbReference type="Gene3D" id="2.70.98.20">
    <property type="entry name" value="Copper amine oxidase, catalytic domain"/>
    <property type="match status" value="1"/>
</dbReference>
<dbReference type="GO" id="GO:0048038">
    <property type="term" value="F:quinone binding"/>
    <property type="evidence" value="ECO:0007669"/>
    <property type="project" value="InterPro"/>
</dbReference>
<dbReference type="InterPro" id="IPR000269">
    <property type="entry name" value="Cu_amine_oxidase"/>
</dbReference>
<evidence type="ECO:0000259" key="12">
    <source>
        <dbReference type="Pfam" id="PF01179"/>
    </source>
</evidence>
<evidence type="ECO:0000256" key="4">
    <source>
        <dbReference type="ARBA" id="ARBA00022772"/>
    </source>
</evidence>
<evidence type="ECO:0000259" key="13">
    <source>
        <dbReference type="Pfam" id="PF09248"/>
    </source>
</evidence>
<feature type="domain" description="Copper amine oxidase catalytic" evidence="12">
    <location>
        <begin position="298"/>
        <end position="693"/>
    </location>
</feature>
<proteinExistence type="inferred from homology"/>
<dbReference type="Proteomes" id="UP000799770">
    <property type="component" value="Unassembled WGS sequence"/>
</dbReference>
<evidence type="ECO:0000313" key="14">
    <source>
        <dbReference type="EMBL" id="KAF2105655.1"/>
    </source>
</evidence>
<comment type="similarity">
    <text evidence="2 9">Belongs to the copper/topaquinone oxidase family.</text>
</comment>
<dbReference type="PANTHER" id="PTHR10638:SF20">
    <property type="entry name" value="AMINE OXIDASE"/>
    <property type="match status" value="1"/>
</dbReference>
<comment type="cofactor">
    <cofactor evidence="1">
        <name>Cu cation</name>
        <dbReference type="ChEBI" id="CHEBI:23378"/>
    </cofactor>
</comment>
<evidence type="ECO:0000256" key="3">
    <source>
        <dbReference type="ARBA" id="ARBA00022723"/>
    </source>
</evidence>
<evidence type="ECO:0000256" key="9">
    <source>
        <dbReference type="RuleBase" id="RU000672"/>
    </source>
</evidence>
<dbReference type="AlphaFoldDB" id="A0A6A5YF13"/>
<evidence type="ECO:0000256" key="2">
    <source>
        <dbReference type="ARBA" id="ARBA00007983"/>
    </source>
</evidence>
<feature type="chain" id="PRO_5025433501" description="Amine oxidase" evidence="11">
    <location>
        <begin position="21"/>
        <end position="739"/>
    </location>
</feature>